<keyword evidence="2" id="KW-0677">Repeat</keyword>
<evidence type="ECO:0000256" key="8">
    <source>
        <dbReference type="SAM" id="MobiDB-lite"/>
    </source>
</evidence>
<feature type="region of interest" description="Disordered" evidence="8">
    <location>
        <begin position="257"/>
        <end position="280"/>
    </location>
</feature>
<dbReference type="EMBL" id="MT773444">
    <property type="protein sequence ID" value="QPZ86336.1"/>
    <property type="molecule type" value="mRNA"/>
</dbReference>
<evidence type="ECO:0000256" key="1">
    <source>
        <dbReference type="ARBA" id="ARBA00004123"/>
    </source>
</evidence>
<dbReference type="FunFam" id="1.10.10.60:FF:000218">
    <property type="entry name" value="Myb transcription factor"/>
    <property type="match status" value="1"/>
</dbReference>
<dbReference type="PANTHER" id="PTHR47999">
    <property type="entry name" value="TRANSCRIPTION FACTOR MYB8-RELATED-RELATED"/>
    <property type="match status" value="1"/>
</dbReference>
<dbReference type="SUPFAM" id="SSF46689">
    <property type="entry name" value="Homeodomain-like"/>
    <property type="match status" value="1"/>
</dbReference>
<accession>A0A7T3QX12</accession>
<evidence type="ECO:0000256" key="3">
    <source>
        <dbReference type="ARBA" id="ARBA00023015"/>
    </source>
</evidence>
<feature type="domain" description="HTH myb-type" evidence="10">
    <location>
        <begin position="66"/>
        <end position="116"/>
    </location>
</feature>
<dbReference type="PANTHER" id="PTHR47999:SF24">
    <property type="entry name" value="TRANSCRIPTION FACTOR MYB90"/>
    <property type="match status" value="1"/>
</dbReference>
<dbReference type="AlphaFoldDB" id="A0A7T3QX12"/>
<dbReference type="GO" id="GO:0080090">
    <property type="term" value="P:regulation of primary metabolic process"/>
    <property type="evidence" value="ECO:0007669"/>
    <property type="project" value="UniProtKB-ARBA"/>
</dbReference>
<dbReference type="InterPro" id="IPR015495">
    <property type="entry name" value="Myb_TF_plants"/>
</dbReference>
<dbReference type="Pfam" id="PF00249">
    <property type="entry name" value="Myb_DNA-binding"/>
    <property type="match status" value="2"/>
</dbReference>
<dbReference type="PROSITE" id="PS50090">
    <property type="entry name" value="MYB_LIKE"/>
    <property type="match status" value="2"/>
</dbReference>
<keyword evidence="3" id="KW-0805">Transcription regulation</keyword>
<proteinExistence type="evidence at transcript level"/>
<evidence type="ECO:0000256" key="6">
    <source>
        <dbReference type="ARBA" id="ARBA00023163"/>
    </source>
</evidence>
<dbReference type="CDD" id="cd00167">
    <property type="entry name" value="SANT"/>
    <property type="match status" value="2"/>
</dbReference>
<dbReference type="InterPro" id="IPR009057">
    <property type="entry name" value="Homeodomain-like_sf"/>
</dbReference>
<feature type="domain" description="HTH myb-type" evidence="10">
    <location>
        <begin position="9"/>
        <end position="65"/>
    </location>
</feature>
<evidence type="ECO:0000313" key="11">
    <source>
        <dbReference type="EMBL" id="QPZ86336.1"/>
    </source>
</evidence>
<keyword evidence="7" id="KW-0539">Nucleus</keyword>
<evidence type="ECO:0000256" key="4">
    <source>
        <dbReference type="ARBA" id="ARBA00023125"/>
    </source>
</evidence>
<comment type="subcellular location">
    <subcellularLocation>
        <location evidence="1">Nucleus</location>
    </subcellularLocation>
</comment>
<evidence type="ECO:0000256" key="5">
    <source>
        <dbReference type="ARBA" id="ARBA00023159"/>
    </source>
</evidence>
<keyword evidence="5" id="KW-0010">Activator</keyword>
<evidence type="ECO:0000259" key="10">
    <source>
        <dbReference type="PROSITE" id="PS51294"/>
    </source>
</evidence>
<dbReference type="GO" id="GO:0000976">
    <property type="term" value="F:transcription cis-regulatory region binding"/>
    <property type="evidence" value="ECO:0007669"/>
    <property type="project" value="UniProtKB-ARBA"/>
</dbReference>
<evidence type="ECO:0000256" key="7">
    <source>
        <dbReference type="ARBA" id="ARBA00023242"/>
    </source>
</evidence>
<organism evidence="11">
    <name type="scientific">Lycium ruthenicum</name>
    <name type="common">Black goji berry</name>
    <dbReference type="NCBI Taxonomy" id="112879"/>
    <lineage>
        <taxon>Eukaryota</taxon>
        <taxon>Viridiplantae</taxon>
        <taxon>Streptophyta</taxon>
        <taxon>Embryophyta</taxon>
        <taxon>Tracheophyta</taxon>
        <taxon>Spermatophyta</taxon>
        <taxon>Magnoliopsida</taxon>
        <taxon>eudicotyledons</taxon>
        <taxon>Gunneridae</taxon>
        <taxon>Pentapetalae</taxon>
        <taxon>asterids</taxon>
        <taxon>lamiids</taxon>
        <taxon>Solanales</taxon>
        <taxon>Solanaceae</taxon>
        <taxon>Solanoideae</taxon>
        <taxon>Lycieae</taxon>
        <taxon>Lycium</taxon>
    </lineage>
</organism>
<keyword evidence="4" id="KW-0238">DNA-binding</keyword>
<name>A0A7T3QX12_LYCRU</name>
<evidence type="ECO:0000259" key="9">
    <source>
        <dbReference type="PROSITE" id="PS50090"/>
    </source>
</evidence>
<dbReference type="PROSITE" id="PS51294">
    <property type="entry name" value="HTH_MYB"/>
    <property type="match status" value="2"/>
</dbReference>
<protein>
    <submittedName>
        <fullName evidence="11">MYB113</fullName>
    </submittedName>
</protein>
<dbReference type="InterPro" id="IPR017930">
    <property type="entry name" value="Myb_dom"/>
</dbReference>
<dbReference type="SMR" id="A0A7T3QX12"/>
<keyword evidence="6" id="KW-0804">Transcription</keyword>
<sequence>MSTSNDKLSSRVKKGAWTQEEDVLLRNCIEKYGEGKWHRVPVRAGLNRCRKSCRLRWLSYLRPHIKRGDFNFDEVDLMLRLHKLLGNRWSLIAGRLPGRTANDVKNYWNTHLRKKLIASHGKLEQQQERKHKKGVKNNTIIRPRPRSFSRTIISNTCVKCNNTNSTLHNKDELEGSQKVVTFSDQNNSKPITTDEEELTEDGIQWWANLLANNNSNMLSAIPQVGFGESIVYADPTPSLEGGKVISGRFSTQEKDIQNNPDLLTNNDNNEIDNNNNNNSPTSLYEEMALPLVNNVESNIYMQEGESSLSDFSFDIEIWNLLN</sequence>
<feature type="domain" description="Myb-like" evidence="9">
    <location>
        <begin position="62"/>
        <end position="112"/>
    </location>
</feature>
<dbReference type="GO" id="GO:0005634">
    <property type="term" value="C:nucleus"/>
    <property type="evidence" value="ECO:0007669"/>
    <property type="project" value="UniProtKB-SubCell"/>
</dbReference>
<reference evidence="11" key="1">
    <citation type="journal article" date="2020" name="Front. Plant Sci.">
        <title>Transcriptome and Flavonoids Metabolomic Analysis Identifies Regulatory Networks and Hub Genes in Black and White Fruits of Lycium ruthenicum Murray.</title>
        <authorList>
            <person name="Li T."/>
            <person name="Fan Y."/>
            <person name="Qin H."/>
            <person name="Dai G."/>
            <person name="Li G."/>
            <person name="Li Y."/>
            <person name="Wang J."/>
            <person name="Yin Y."/>
            <person name="Chen F."/>
            <person name="Qin X."/>
            <person name="Cao Y."/>
            <person name="Tang L."/>
        </authorList>
    </citation>
    <scope>NUCLEOTIDE SEQUENCE</scope>
    <source>
        <tissue evidence="11">Fruit</tissue>
    </source>
</reference>
<dbReference type="Gene3D" id="1.10.10.60">
    <property type="entry name" value="Homeodomain-like"/>
    <property type="match status" value="2"/>
</dbReference>
<dbReference type="SMART" id="SM00717">
    <property type="entry name" value="SANT"/>
    <property type="match status" value="2"/>
</dbReference>
<dbReference type="InterPro" id="IPR001005">
    <property type="entry name" value="SANT/Myb"/>
</dbReference>
<feature type="compositionally biased region" description="Low complexity" evidence="8">
    <location>
        <begin position="258"/>
        <end position="278"/>
    </location>
</feature>
<feature type="domain" description="Myb-like" evidence="9">
    <location>
        <begin position="9"/>
        <end position="61"/>
    </location>
</feature>
<evidence type="ECO:0000256" key="2">
    <source>
        <dbReference type="ARBA" id="ARBA00022737"/>
    </source>
</evidence>
<dbReference type="GO" id="GO:0010597">
    <property type="term" value="P:green leaf volatile biosynthetic process"/>
    <property type="evidence" value="ECO:0007669"/>
    <property type="project" value="UniProtKB-ARBA"/>
</dbReference>